<organism evidence="1">
    <name type="scientific">Rhizophora mucronata</name>
    <name type="common">Asiatic mangrove</name>
    <dbReference type="NCBI Taxonomy" id="61149"/>
    <lineage>
        <taxon>Eukaryota</taxon>
        <taxon>Viridiplantae</taxon>
        <taxon>Streptophyta</taxon>
        <taxon>Embryophyta</taxon>
        <taxon>Tracheophyta</taxon>
        <taxon>Spermatophyta</taxon>
        <taxon>Magnoliopsida</taxon>
        <taxon>eudicotyledons</taxon>
        <taxon>Gunneridae</taxon>
        <taxon>Pentapetalae</taxon>
        <taxon>rosids</taxon>
        <taxon>fabids</taxon>
        <taxon>Malpighiales</taxon>
        <taxon>Rhizophoraceae</taxon>
        <taxon>Rhizophora</taxon>
    </lineage>
</organism>
<name>A0A2P2P1Y5_RHIMU</name>
<proteinExistence type="predicted"/>
<sequence>MLDDRAKKLFCANIIANCHDLIHKLPGIV</sequence>
<evidence type="ECO:0000313" key="1">
    <source>
        <dbReference type="EMBL" id="MBX48631.1"/>
    </source>
</evidence>
<dbReference type="AlphaFoldDB" id="A0A2P2P1Y5"/>
<protein>
    <submittedName>
        <fullName evidence="1">Uncharacterized protein</fullName>
    </submittedName>
</protein>
<reference evidence="1" key="1">
    <citation type="submission" date="2018-02" db="EMBL/GenBank/DDBJ databases">
        <title>Rhizophora mucronata_Transcriptome.</title>
        <authorList>
            <person name="Meera S.P."/>
            <person name="Sreeshan A."/>
            <person name="Augustine A."/>
        </authorList>
    </citation>
    <scope>NUCLEOTIDE SEQUENCE</scope>
    <source>
        <tissue evidence="1">Leaf</tissue>
    </source>
</reference>
<accession>A0A2P2P1Y5</accession>
<dbReference type="EMBL" id="GGEC01068147">
    <property type="protein sequence ID" value="MBX48631.1"/>
    <property type="molecule type" value="Transcribed_RNA"/>
</dbReference>